<dbReference type="RefSeq" id="WP_039382115.1">
    <property type="nucleotide sequence ID" value="NZ_DAIMLN010000081.1"/>
</dbReference>
<protein>
    <submittedName>
        <fullName evidence="1">Uncharacterized protein</fullName>
    </submittedName>
</protein>
<keyword evidence="2" id="KW-1185">Reference proteome</keyword>
<evidence type="ECO:0000313" key="1">
    <source>
        <dbReference type="EMBL" id="MBM0747356.1"/>
    </source>
</evidence>
<gene>
    <name evidence="1" type="ORF">JJB79_08010</name>
</gene>
<comment type="caution">
    <text evidence="1">The sequence shown here is derived from an EMBL/GenBank/DDBJ whole genome shotgun (WGS) entry which is preliminary data.</text>
</comment>
<proteinExistence type="predicted"/>
<accession>A0ABS1Z4K7</accession>
<evidence type="ECO:0000313" key="2">
    <source>
        <dbReference type="Proteomes" id="UP000809137"/>
    </source>
</evidence>
<organism evidence="1 2">
    <name type="scientific">Pantoea eucrina</name>
    <dbReference type="NCBI Taxonomy" id="472693"/>
    <lineage>
        <taxon>Bacteria</taxon>
        <taxon>Pseudomonadati</taxon>
        <taxon>Pseudomonadota</taxon>
        <taxon>Gammaproteobacteria</taxon>
        <taxon>Enterobacterales</taxon>
        <taxon>Erwiniaceae</taxon>
        <taxon>Pantoea</taxon>
    </lineage>
</organism>
<name>A0ABS1Z4K7_9GAMM</name>
<dbReference type="EMBL" id="JAFCXS010000004">
    <property type="protein sequence ID" value="MBM0747356.1"/>
    <property type="molecule type" value="Genomic_DNA"/>
</dbReference>
<reference evidence="1 2" key="1">
    <citation type="submission" date="2021-01" db="EMBL/GenBank/DDBJ databases">
        <title>Complete genome sequence of Pantoea eucrina OB49, a heavy metal tolerant bacterium with PGPR potential isolated from wheat in Algeria.</title>
        <authorList>
            <person name="Lekired A."/>
            <person name="Ouzari I.H."/>
        </authorList>
    </citation>
    <scope>NUCLEOTIDE SEQUENCE [LARGE SCALE GENOMIC DNA]</scope>
    <source>
        <strain evidence="1 2">OB49</strain>
    </source>
</reference>
<dbReference type="Proteomes" id="UP000809137">
    <property type="component" value="Unassembled WGS sequence"/>
</dbReference>
<sequence>MVAFIRVNSIKKLRSDSLPERDILTRQGILKCELKEEIRSFAVDMAMIIVPLQKGAVMPGAM</sequence>